<protein>
    <recommendedName>
        <fullName evidence="3">histidine kinase</fullName>
        <ecNumber evidence="3">2.7.13.3</ecNumber>
    </recommendedName>
</protein>
<keyword evidence="4" id="KW-1003">Cell membrane</keyword>
<dbReference type="PROSITE" id="PS50113">
    <property type="entry name" value="PAC"/>
    <property type="match status" value="1"/>
</dbReference>
<evidence type="ECO:0000256" key="4">
    <source>
        <dbReference type="ARBA" id="ARBA00022475"/>
    </source>
</evidence>
<dbReference type="SMART" id="SM00448">
    <property type="entry name" value="REC"/>
    <property type="match status" value="1"/>
</dbReference>
<feature type="transmembrane region" description="Helical" evidence="12">
    <location>
        <begin position="130"/>
        <end position="152"/>
    </location>
</feature>
<dbReference type="InterPro" id="IPR003661">
    <property type="entry name" value="HisK_dim/P_dom"/>
</dbReference>
<keyword evidence="7 12" id="KW-0812">Transmembrane</keyword>
<dbReference type="PANTHER" id="PTHR43047">
    <property type="entry name" value="TWO-COMPONENT HISTIDINE PROTEIN KINASE"/>
    <property type="match status" value="1"/>
</dbReference>
<keyword evidence="6" id="KW-0808">Transferase</keyword>
<dbReference type="Pfam" id="PF02518">
    <property type="entry name" value="HATPase_c"/>
    <property type="match status" value="1"/>
</dbReference>
<evidence type="ECO:0000256" key="7">
    <source>
        <dbReference type="ARBA" id="ARBA00022692"/>
    </source>
</evidence>
<dbReference type="PRINTS" id="PR00344">
    <property type="entry name" value="BCTRLSENSOR"/>
</dbReference>
<dbReference type="SUPFAM" id="SSF55874">
    <property type="entry name" value="ATPase domain of HSP90 chaperone/DNA topoisomerase II/histidine kinase"/>
    <property type="match status" value="1"/>
</dbReference>
<feature type="transmembrane region" description="Helical" evidence="12">
    <location>
        <begin position="38"/>
        <end position="65"/>
    </location>
</feature>
<evidence type="ECO:0000256" key="11">
    <source>
        <dbReference type="ARBA" id="ARBA00023136"/>
    </source>
</evidence>
<reference evidence="16" key="1">
    <citation type="journal article" date="2015" name="Nature">
        <title>Complex archaea that bridge the gap between prokaryotes and eukaryotes.</title>
        <authorList>
            <person name="Spang A."/>
            <person name="Saw J.H."/>
            <person name="Jorgensen S.L."/>
            <person name="Zaremba-Niedzwiedzka K."/>
            <person name="Martijn J."/>
            <person name="Lind A.E."/>
            <person name="van Eijk R."/>
            <person name="Schleper C."/>
            <person name="Guy L."/>
            <person name="Ettema T.J."/>
        </authorList>
    </citation>
    <scope>NUCLEOTIDE SEQUENCE</scope>
</reference>
<evidence type="ECO:0000256" key="9">
    <source>
        <dbReference type="ARBA" id="ARBA00022989"/>
    </source>
</evidence>
<feature type="transmembrane region" description="Helical" evidence="12">
    <location>
        <begin position="106"/>
        <end position="124"/>
    </location>
</feature>
<dbReference type="SUPFAM" id="SSF52172">
    <property type="entry name" value="CheY-like"/>
    <property type="match status" value="1"/>
</dbReference>
<dbReference type="InterPro" id="IPR036890">
    <property type="entry name" value="HATPase_C_sf"/>
</dbReference>
<comment type="caution">
    <text evidence="16">The sequence shown here is derived from an EMBL/GenBank/DDBJ whole genome shotgun (WGS) entry which is preliminary data.</text>
</comment>
<dbReference type="NCBIfam" id="TIGR00229">
    <property type="entry name" value="sensory_box"/>
    <property type="match status" value="1"/>
</dbReference>
<dbReference type="CDD" id="cd00082">
    <property type="entry name" value="HisKA"/>
    <property type="match status" value="1"/>
</dbReference>
<dbReference type="InterPro" id="IPR035965">
    <property type="entry name" value="PAS-like_dom_sf"/>
</dbReference>
<dbReference type="InterPro" id="IPR036097">
    <property type="entry name" value="HisK_dim/P_sf"/>
</dbReference>
<evidence type="ECO:0000256" key="3">
    <source>
        <dbReference type="ARBA" id="ARBA00012438"/>
    </source>
</evidence>
<organism evidence="16">
    <name type="scientific">marine sediment metagenome</name>
    <dbReference type="NCBI Taxonomy" id="412755"/>
    <lineage>
        <taxon>unclassified sequences</taxon>
        <taxon>metagenomes</taxon>
        <taxon>ecological metagenomes</taxon>
    </lineage>
</organism>
<dbReference type="InterPro" id="IPR011620">
    <property type="entry name" value="Sig_transdc_His_kinase_LytS_TM"/>
</dbReference>
<dbReference type="SUPFAM" id="SSF47384">
    <property type="entry name" value="Homodimeric domain of signal transducing histidine kinase"/>
    <property type="match status" value="1"/>
</dbReference>
<feature type="domain" description="PAC" evidence="15">
    <location>
        <begin position="269"/>
        <end position="321"/>
    </location>
</feature>
<dbReference type="InterPro" id="IPR001789">
    <property type="entry name" value="Sig_transdc_resp-reg_receiver"/>
</dbReference>
<dbReference type="GO" id="GO:0000155">
    <property type="term" value="F:phosphorelay sensor kinase activity"/>
    <property type="evidence" value="ECO:0007669"/>
    <property type="project" value="InterPro"/>
</dbReference>
<evidence type="ECO:0000259" key="15">
    <source>
        <dbReference type="PROSITE" id="PS50113"/>
    </source>
</evidence>
<evidence type="ECO:0000256" key="6">
    <source>
        <dbReference type="ARBA" id="ARBA00022679"/>
    </source>
</evidence>
<name>A0A0F9WT60_9ZZZZ</name>
<dbReference type="Gene3D" id="3.30.450.20">
    <property type="entry name" value="PAS domain"/>
    <property type="match status" value="1"/>
</dbReference>
<dbReference type="GO" id="GO:0005886">
    <property type="term" value="C:plasma membrane"/>
    <property type="evidence" value="ECO:0007669"/>
    <property type="project" value="UniProtKB-SubCell"/>
</dbReference>
<evidence type="ECO:0000256" key="10">
    <source>
        <dbReference type="ARBA" id="ARBA00023012"/>
    </source>
</evidence>
<evidence type="ECO:0000256" key="1">
    <source>
        <dbReference type="ARBA" id="ARBA00000085"/>
    </source>
</evidence>
<keyword evidence="8" id="KW-0418">Kinase</keyword>
<dbReference type="PANTHER" id="PTHR43047:SF72">
    <property type="entry name" value="OSMOSENSING HISTIDINE PROTEIN KINASE SLN1"/>
    <property type="match status" value="1"/>
</dbReference>
<feature type="transmembrane region" description="Helical" evidence="12">
    <location>
        <begin position="6"/>
        <end position="26"/>
    </location>
</feature>
<feature type="transmembrane region" description="Helical" evidence="12">
    <location>
        <begin position="159"/>
        <end position="185"/>
    </location>
</feature>
<keyword evidence="9 12" id="KW-1133">Transmembrane helix</keyword>
<dbReference type="InterPro" id="IPR004358">
    <property type="entry name" value="Sig_transdc_His_kin-like_C"/>
</dbReference>
<accession>A0A0F9WT60</accession>
<feature type="transmembrane region" description="Helical" evidence="12">
    <location>
        <begin position="71"/>
        <end position="94"/>
    </location>
</feature>
<dbReference type="AlphaFoldDB" id="A0A0F9WT60"/>
<dbReference type="Pfam" id="PF07694">
    <property type="entry name" value="5TM-5TMR_LYT"/>
    <property type="match status" value="1"/>
</dbReference>
<dbReference type="Pfam" id="PF00072">
    <property type="entry name" value="Response_reg"/>
    <property type="match status" value="1"/>
</dbReference>
<dbReference type="Gene3D" id="1.10.287.130">
    <property type="match status" value="1"/>
</dbReference>
<dbReference type="PROSITE" id="PS50110">
    <property type="entry name" value="RESPONSE_REGULATORY"/>
    <property type="match status" value="1"/>
</dbReference>
<dbReference type="Pfam" id="PF00512">
    <property type="entry name" value="HisKA"/>
    <property type="match status" value="1"/>
</dbReference>
<dbReference type="FunFam" id="1.10.287.130:FF:000001">
    <property type="entry name" value="Two-component sensor histidine kinase"/>
    <property type="match status" value="1"/>
</dbReference>
<dbReference type="SUPFAM" id="SSF55785">
    <property type="entry name" value="PYP-like sensor domain (PAS domain)"/>
    <property type="match status" value="1"/>
</dbReference>
<dbReference type="FunFam" id="3.30.565.10:FF:000006">
    <property type="entry name" value="Sensor histidine kinase WalK"/>
    <property type="match status" value="1"/>
</dbReference>
<keyword evidence="10" id="KW-0902">Two-component regulatory system</keyword>
<dbReference type="CDD" id="cd00156">
    <property type="entry name" value="REC"/>
    <property type="match status" value="1"/>
</dbReference>
<dbReference type="Gene3D" id="3.40.50.2300">
    <property type="match status" value="1"/>
</dbReference>
<dbReference type="EC" id="2.7.13.3" evidence="3"/>
<dbReference type="Gene3D" id="3.30.565.10">
    <property type="entry name" value="Histidine kinase-like ATPase, C-terminal domain"/>
    <property type="match status" value="1"/>
</dbReference>
<dbReference type="InterPro" id="IPR013656">
    <property type="entry name" value="PAS_4"/>
</dbReference>
<dbReference type="InterPro" id="IPR005467">
    <property type="entry name" value="His_kinase_dom"/>
</dbReference>
<sequence length="679" mass="73156">MTSLWQSLFANLALVAILVVLWDFISEWTGRLSVRLQPLLLGLIMGGGAIVSMATAQPLIAGFVFDLRGPLVVAAAFFGGLPAVAIAGTAALIYRLYLGGMGAPAGALDVLIACLVGLAGFWWTRSRPKTTSLILIFALVVAFGRLIAYVAVPADMRMALLASTGFPLVALTFVSTVLMTVVLQWQARRRDLSTSNLIYRAMVRELPDCLNVKDMEGRFVVANPATATLMRANTAEGLIGKSDFDFYPADLAEKFRQDEAAMLKRGKPERVDQETLLPNGTTGWLSTLKVPLRNEQGRIVGIITYNRDITEMKRAAQVKAEFIATVSHELRTPLTSIRGSLGLVAAGMAGELPAKAARLVEIAHDNSERLVLLINDILDMEKIESGKMQFNLRPTPLRDLIEGAISASANYLPERQIQTVLIDDAPRAQANIDPNRLHQVLANLLSNAIKFSPVGATVTVKIGRREGGRLRLSVIDTGPGIQDAFRERIFGKFEQADASDTREKGGTGLGLSIAKAIVEKLDGTIGFDTQLGAGTVFYVDLAEFVAASRDPDLPPESGDLRPRILHVEDDESVLHIMSMGLGTDVSIASARSLTEARQILAHSQFDVVILDVALPDGSGLDLLPDLPEQTAVIVFSAAEISHDVHARVRATVTKTRSSELDVARLVKSFLPASTLSPGA</sequence>
<dbReference type="InterPro" id="IPR003594">
    <property type="entry name" value="HATPase_dom"/>
</dbReference>
<dbReference type="SMART" id="SM00388">
    <property type="entry name" value="HisKA"/>
    <property type="match status" value="1"/>
</dbReference>
<comment type="catalytic activity">
    <reaction evidence="1">
        <text>ATP + protein L-histidine = ADP + protein N-phospho-L-histidine.</text>
        <dbReference type="EC" id="2.7.13.3"/>
    </reaction>
</comment>
<proteinExistence type="predicted"/>
<evidence type="ECO:0000256" key="12">
    <source>
        <dbReference type="SAM" id="Phobius"/>
    </source>
</evidence>
<dbReference type="InterPro" id="IPR000700">
    <property type="entry name" value="PAS-assoc_C"/>
</dbReference>
<gene>
    <name evidence="16" type="ORF">LCGC14_0238070</name>
</gene>
<dbReference type="Pfam" id="PF08448">
    <property type="entry name" value="PAS_4"/>
    <property type="match status" value="1"/>
</dbReference>
<dbReference type="InterPro" id="IPR011006">
    <property type="entry name" value="CheY-like_superfamily"/>
</dbReference>
<evidence type="ECO:0000313" key="16">
    <source>
        <dbReference type="EMBL" id="KKN89476.1"/>
    </source>
</evidence>
<dbReference type="PROSITE" id="PS50109">
    <property type="entry name" value="HIS_KIN"/>
    <property type="match status" value="1"/>
</dbReference>
<evidence type="ECO:0000256" key="8">
    <source>
        <dbReference type="ARBA" id="ARBA00022777"/>
    </source>
</evidence>
<evidence type="ECO:0000256" key="2">
    <source>
        <dbReference type="ARBA" id="ARBA00004651"/>
    </source>
</evidence>
<dbReference type="InterPro" id="IPR000014">
    <property type="entry name" value="PAS"/>
</dbReference>
<keyword evidence="5" id="KW-0597">Phosphoprotein</keyword>
<evidence type="ECO:0000259" key="13">
    <source>
        <dbReference type="PROSITE" id="PS50109"/>
    </source>
</evidence>
<dbReference type="CDD" id="cd00130">
    <property type="entry name" value="PAS"/>
    <property type="match status" value="1"/>
</dbReference>
<evidence type="ECO:0000256" key="5">
    <source>
        <dbReference type="ARBA" id="ARBA00022553"/>
    </source>
</evidence>
<dbReference type="SMART" id="SM00387">
    <property type="entry name" value="HATPase_c"/>
    <property type="match status" value="1"/>
</dbReference>
<evidence type="ECO:0000259" key="14">
    <source>
        <dbReference type="PROSITE" id="PS50110"/>
    </source>
</evidence>
<dbReference type="EMBL" id="LAZR01000118">
    <property type="protein sequence ID" value="KKN89476.1"/>
    <property type="molecule type" value="Genomic_DNA"/>
</dbReference>
<keyword evidence="11 12" id="KW-0472">Membrane</keyword>
<dbReference type="GO" id="GO:0071555">
    <property type="term" value="P:cell wall organization"/>
    <property type="evidence" value="ECO:0007669"/>
    <property type="project" value="InterPro"/>
</dbReference>
<feature type="domain" description="Response regulatory" evidence="14">
    <location>
        <begin position="563"/>
        <end position="669"/>
    </location>
</feature>
<dbReference type="GO" id="GO:0009927">
    <property type="term" value="F:histidine phosphotransfer kinase activity"/>
    <property type="evidence" value="ECO:0007669"/>
    <property type="project" value="TreeGrafter"/>
</dbReference>
<feature type="domain" description="Histidine kinase" evidence="13">
    <location>
        <begin position="325"/>
        <end position="545"/>
    </location>
</feature>
<comment type="subcellular location">
    <subcellularLocation>
        <location evidence="2">Cell membrane</location>
        <topology evidence="2">Multi-pass membrane protein</topology>
    </subcellularLocation>
</comment>